<dbReference type="OrthoDB" id="7626281at2"/>
<dbReference type="GO" id="GO:0015252">
    <property type="term" value="F:proton channel activity"/>
    <property type="evidence" value="ECO:0007669"/>
    <property type="project" value="InterPro"/>
</dbReference>
<organism evidence="14 17">
    <name type="scientific">Lactobacillus selangorensis</name>
    <dbReference type="NCBI Taxonomy" id="81857"/>
    <lineage>
        <taxon>Bacteria</taxon>
        <taxon>Bacillati</taxon>
        <taxon>Bacillota</taxon>
        <taxon>Bacilli</taxon>
        <taxon>Lactobacillales</taxon>
        <taxon>Lactobacillaceae</taxon>
        <taxon>Lactobacillus</taxon>
    </lineage>
</organism>
<keyword evidence="5 13" id="KW-0812">Transmembrane</keyword>
<dbReference type="STRING" id="81857.IV38_GL001674"/>
<keyword evidence="11" id="KW-0407">Ion channel</keyword>
<dbReference type="InterPro" id="IPR010617">
    <property type="entry name" value="TMEM175-like"/>
</dbReference>
<evidence type="ECO:0000313" key="14">
    <source>
        <dbReference type="EMBL" id="KRN28220.1"/>
    </source>
</evidence>
<feature type="transmembrane region" description="Helical" evidence="13">
    <location>
        <begin position="103"/>
        <end position="123"/>
    </location>
</feature>
<dbReference type="Proteomes" id="UP000051645">
    <property type="component" value="Unassembled WGS sequence"/>
</dbReference>
<evidence type="ECO:0000256" key="7">
    <source>
        <dbReference type="ARBA" id="ARBA00022958"/>
    </source>
</evidence>
<dbReference type="Pfam" id="PF06736">
    <property type="entry name" value="TMEM175"/>
    <property type="match status" value="1"/>
</dbReference>
<comment type="subcellular location">
    <subcellularLocation>
        <location evidence="1">Membrane</location>
        <topology evidence="1">Multi-pass membrane protein</topology>
    </subcellularLocation>
</comment>
<evidence type="ECO:0000256" key="10">
    <source>
        <dbReference type="ARBA" id="ARBA00023136"/>
    </source>
</evidence>
<keyword evidence="4" id="KW-0633">Potassium transport</keyword>
<keyword evidence="6" id="KW-0631">Potassium channel</keyword>
<dbReference type="EMBL" id="JQAZ01000005">
    <property type="protein sequence ID" value="KRN30904.1"/>
    <property type="molecule type" value="Genomic_DNA"/>
</dbReference>
<dbReference type="GO" id="GO:0005267">
    <property type="term" value="F:potassium channel activity"/>
    <property type="evidence" value="ECO:0007669"/>
    <property type="project" value="UniProtKB-KW"/>
</dbReference>
<evidence type="ECO:0000313" key="15">
    <source>
        <dbReference type="EMBL" id="KRN30904.1"/>
    </source>
</evidence>
<keyword evidence="9" id="KW-0406">Ion transport</keyword>
<comment type="catalytic activity">
    <reaction evidence="12">
        <text>K(+)(in) = K(+)(out)</text>
        <dbReference type="Rhea" id="RHEA:29463"/>
        <dbReference type="ChEBI" id="CHEBI:29103"/>
    </reaction>
</comment>
<dbReference type="RefSeq" id="WP_057770026.1">
    <property type="nucleotide sequence ID" value="NZ_JQAT01000004.1"/>
</dbReference>
<evidence type="ECO:0000256" key="1">
    <source>
        <dbReference type="ARBA" id="ARBA00004141"/>
    </source>
</evidence>
<keyword evidence="7" id="KW-0630">Potassium</keyword>
<proteinExistence type="inferred from homology"/>
<keyword evidence="8 13" id="KW-1133">Transmembrane helix</keyword>
<comment type="similarity">
    <text evidence="2">Belongs to the TMEM175 family.</text>
</comment>
<dbReference type="AlphaFoldDB" id="A0A0R2FSW1"/>
<feature type="transmembrane region" description="Helical" evidence="13">
    <location>
        <begin position="74"/>
        <end position="96"/>
    </location>
</feature>
<evidence type="ECO:0000256" key="8">
    <source>
        <dbReference type="ARBA" id="ARBA00022989"/>
    </source>
</evidence>
<accession>A0A0R2FSW1</accession>
<gene>
    <name evidence="14" type="ORF">IV38_GL001674</name>
    <name evidence="15" type="ORF">IV40_GL001541</name>
</gene>
<feature type="transmembrane region" description="Helical" evidence="13">
    <location>
        <begin position="151"/>
        <end position="176"/>
    </location>
</feature>
<dbReference type="EMBL" id="JQAT01000004">
    <property type="protein sequence ID" value="KRN28220.1"/>
    <property type="molecule type" value="Genomic_DNA"/>
</dbReference>
<evidence type="ECO:0000313" key="16">
    <source>
        <dbReference type="Proteomes" id="UP000051645"/>
    </source>
</evidence>
<evidence type="ECO:0000256" key="9">
    <source>
        <dbReference type="ARBA" id="ARBA00023065"/>
    </source>
</evidence>
<evidence type="ECO:0000256" key="4">
    <source>
        <dbReference type="ARBA" id="ARBA00022538"/>
    </source>
</evidence>
<evidence type="ECO:0000256" key="6">
    <source>
        <dbReference type="ARBA" id="ARBA00022826"/>
    </source>
</evidence>
<feature type="transmembrane region" description="Helical" evidence="13">
    <location>
        <begin position="6"/>
        <end position="27"/>
    </location>
</feature>
<evidence type="ECO:0000256" key="5">
    <source>
        <dbReference type="ARBA" id="ARBA00022692"/>
    </source>
</evidence>
<evidence type="ECO:0008006" key="18">
    <source>
        <dbReference type="Google" id="ProtNLM"/>
    </source>
</evidence>
<dbReference type="GO" id="GO:0016020">
    <property type="term" value="C:membrane"/>
    <property type="evidence" value="ECO:0007669"/>
    <property type="project" value="UniProtKB-SubCell"/>
</dbReference>
<sequence>MPKTRLEAFTDGVIAIIITILVLDIRLPEANHSWAALRNVLPIFSAYVMSFATVATVWINHHHLFLNVKRVTDGVLWANLTFLFFLSLLPAVTAWFGSDIRAVPAACLYELDIIAFNFSFLWLRNVVVKADPEDVRAVHQNREYVSMLNNFVILGLVFLWPPFVFVGFLVNSLLWYTPSRHIEQAQ</sequence>
<evidence type="ECO:0000256" key="13">
    <source>
        <dbReference type="SAM" id="Phobius"/>
    </source>
</evidence>
<dbReference type="Proteomes" id="UP000051751">
    <property type="component" value="Unassembled WGS sequence"/>
</dbReference>
<reference evidence="16 17" key="1">
    <citation type="journal article" date="2015" name="Genome Announc.">
        <title>Expanding the biotechnology potential of lactobacilli through comparative genomics of 213 strains and associated genera.</title>
        <authorList>
            <person name="Sun Z."/>
            <person name="Harris H.M."/>
            <person name="McCann A."/>
            <person name="Guo C."/>
            <person name="Argimon S."/>
            <person name="Zhang W."/>
            <person name="Yang X."/>
            <person name="Jeffery I.B."/>
            <person name="Cooney J.C."/>
            <person name="Kagawa T.F."/>
            <person name="Liu W."/>
            <person name="Song Y."/>
            <person name="Salvetti E."/>
            <person name="Wrobel A."/>
            <person name="Rasinkangas P."/>
            <person name="Parkhill J."/>
            <person name="Rea M.C."/>
            <person name="O'Sullivan O."/>
            <person name="Ritari J."/>
            <person name="Douillard F.P."/>
            <person name="Paul Ross R."/>
            <person name="Yang R."/>
            <person name="Briner A.E."/>
            <person name="Felis G.E."/>
            <person name="de Vos W.M."/>
            <person name="Barrangou R."/>
            <person name="Klaenhammer T.R."/>
            <person name="Caufield P.W."/>
            <person name="Cui Y."/>
            <person name="Zhang H."/>
            <person name="O'Toole P.W."/>
        </authorList>
    </citation>
    <scope>NUCLEOTIDE SEQUENCE [LARGE SCALE GENOMIC DNA]</scope>
    <source>
        <strain evidence="14 17">ATCC BAA-66</strain>
        <strain evidence="15 16">DSM 13344</strain>
    </source>
</reference>
<comment type="caution">
    <text evidence="14">The sequence shown here is derived from an EMBL/GenBank/DDBJ whole genome shotgun (WGS) entry which is preliminary data.</text>
</comment>
<evidence type="ECO:0000256" key="11">
    <source>
        <dbReference type="ARBA" id="ARBA00023303"/>
    </source>
</evidence>
<name>A0A0R2FSW1_9LACO</name>
<dbReference type="PANTHER" id="PTHR31462:SF5">
    <property type="entry name" value="ENDOSOMAL_LYSOSOMAL PROTON CHANNEL TMEM175"/>
    <property type="match status" value="1"/>
</dbReference>
<keyword evidence="16" id="KW-1185">Reference proteome</keyword>
<dbReference type="PANTHER" id="PTHR31462">
    <property type="entry name" value="ENDOSOMAL/LYSOSOMAL POTASSIUM CHANNEL TMEM175"/>
    <property type="match status" value="1"/>
</dbReference>
<feature type="transmembrane region" description="Helical" evidence="13">
    <location>
        <begin position="39"/>
        <end position="59"/>
    </location>
</feature>
<keyword evidence="3" id="KW-0813">Transport</keyword>
<evidence type="ECO:0000256" key="2">
    <source>
        <dbReference type="ARBA" id="ARBA00006920"/>
    </source>
</evidence>
<evidence type="ECO:0000256" key="12">
    <source>
        <dbReference type="ARBA" id="ARBA00034430"/>
    </source>
</evidence>
<evidence type="ECO:0000256" key="3">
    <source>
        <dbReference type="ARBA" id="ARBA00022448"/>
    </source>
</evidence>
<dbReference type="PATRIC" id="fig|81857.3.peg.1684"/>
<protein>
    <recommendedName>
        <fullName evidence="18">Integral membrane protein</fullName>
    </recommendedName>
</protein>
<keyword evidence="10 13" id="KW-0472">Membrane</keyword>
<evidence type="ECO:0000313" key="17">
    <source>
        <dbReference type="Proteomes" id="UP000051751"/>
    </source>
</evidence>